<keyword evidence="3" id="KW-0808">Transferase</keyword>
<keyword evidence="1" id="KW-1133">Transmembrane helix</keyword>
<dbReference type="GO" id="GO:0016020">
    <property type="term" value="C:membrane"/>
    <property type="evidence" value="ECO:0007669"/>
    <property type="project" value="TreeGrafter"/>
</dbReference>
<feature type="transmembrane region" description="Helical" evidence="1">
    <location>
        <begin position="87"/>
        <end position="109"/>
    </location>
</feature>
<proteinExistence type="predicted"/>
<feature type="transmembrane region" description="Helical" evidence="1">
    <location>
        <begin position="143"/>
        <end position="161"/>
    </location>
</feature>
<evidence type="ECO:0000313" key="3">
    <source>
        <dbReference type="EMBL" id="SMH40668.1"/>
    </source>
</evidence>
<dbReference type="EMBL" id="FXBL01000004">
    <property type="protein sequence ID" value="SMH40668.1"/>
    <property type="molecule type" value="Genomic_DNA"/>
</dbReference>
<keyword evidence="3" id="KW-0378">Hydrolase</keyword>
<feature type="transmembrane region" description="Helical" evidence="1">
    <location>
        <begin position="324"/>
        <end position="342"/>
    </location>
</feature>
<evidence type="ECO:0000313" key="4">
    <source>
        <dbReference type="Proteomes" id="UP000193083"/>
    </source>
</evidence>
<keyword evidence="3" id="KW-0012">Acyltransferase</keyword>
<evidence type="ECO:0000259" key="2">
    <source>
        <dbReference type="Pfam" id="PF01757"/>
    </source>
</evidence>
<dbReference type="PANTHER" id="PTHR23028:SF131">
    <property type="entry name" value="BLR2367 PROTEIN"/>
    <property type="match status" value="1"/>
</dbReference>
<dbReference type="GO" id="GO:0016747">
    <property type="term" value="F:acyltransferase activity, transferring groups other than amino-acyl groups"/>
    <property type="evidence" value="ECO:0007669"/>
    <property type="project" value="InterPro"/>
</dbReference>
<sequence>MKQQLDEIQILRAVAALAVLVFHTEREIAMLDPVGVIWFLRNAAWLGQFGVDIFFVISGFIMFYVHRTDFGHPKLIGQFFLRRVIRIVPSYWLLTAISVLGLILIPAAFNSRVLDWPWIVASFLFVPWTGPNGVVAPVVGPGWTLNYEMFFYLVFGALLAFPKRAALLTMAALLSGFAFLGVLLDPAAPVPALITSTLLLEFLLGVGISWLLFHGVFLPLRFRLGILVVSILILMIAIVVYRAGLLDTIWRLGFFGLPAAGIVVAVLLRSTTVDAAPRRGSLWRLLLAIGDSSYALYLTHVFTLRIGGLVLEGFLPQLPASMDFLVLTGLAILVGHLFFVMFDQPVYAWLKRRLPLHRPATVVP</sequence>
<dbReference type="PANTHER" id="PTHR23028">
    <property type="entry name" value="ACETYLTRANSFERASE"/>
    <property type="match status" value="1"/>
</dbReference>
<keyword evidence="1" id="KW-0472">Membrane</keyword>
<feature type="domain" description="Acyltransferase 3" evidence="2">
    <location>
        <begin position="7"/>
        <end position="335"/>
    </location>
</feature>
<feature type="transmembrane region" description="Helical" evidence="1">
    <location>
        <begin position="249"/>
        <end position="270"/>
    </location>
</feature>
<dbReference type="InterPro" id="IPR002656">
    <property type="entry name" value="Acyl_transf_3_dom"/>
</dbReference>
<accession>A0A1X7NSE2</accession>
<keyword evidence="4" id="KW-1185">Reference proteome</keyword>
<keyword evidence="1" id="KW-0812">Transmembrane</keyword>
<organism evidence="3 4">
    <name type="scientific">Mesorhizobium australicum</name>
    <dbReference type="NCBI Taxonomy" id="536018"/>
    <lineage>
        <taxon>Bacteria</taxon>
        <taxon>Pseudomonadati</taxon>
        <taxon>Pseudomonadota</taxon>
        <taxon>Alphaproteobacteria</taxon>
        <taxon>Hyphomicrobiales</taxon>
        <taxon>Phyllobacteriaceae</taxon>
        <taxon>Mesorhizobium</taxon>
    </lineage>
</organism>
<dbReference type="GO" id="GO:0000271">
    <property type="term" value="P:polysaccharide biosynthetic process"/>
    <property type="evidence" value="ECO:0007669"/>
    <property type="project" value="TreeGrafter"/>
</dbReference>
<protein>
    <submittedName>
        <fullName evidence="3">Peptidoglycan/LPS O-acetylase OafA/YrhL, contains acyltransferase and SGNH-hydrolase domains</fullName>
    </submittedName>
</protein>
<reference evidence="3 4" key="1">
    <citation type="submission" date="2017-04" db="EMBL/GenBank/DDBJ databases">
        <authorList>
            <person name="Afonso C.L."/>
            <person name="Miller P.J."/>
            <person name="Scott M.A."/>
            <person name="Spackman E."/>
            <person name="Goraichik I."/>
            <person name="Dimitrov K.M."/>
            <person name="Suarez D.L."/>
            <person name="Swayne D.E."/>
        </authorList>
    </citation>
    <scope>NUCLEOTIDE SEQUENCE [LARGE SCALE GENOMIC DNA]</scope>
    <source>
        <strain evidence="3 4">B5P</strain>
    </source>
</reference>
<feature type="transmembrane region" description="Helical" evidence="1">
    <location>
        <begin position="44"/>
        <end position="66"/>
    </location>
</feature>
<feature type="transmembrane region" description="Helical" evidence="1">
    <location>
        <begin position="224"/>
        <end position="243"/>
    </location>
</feature>
<dbReference type="InterPro" id="IPR050879">
    <property type="entry name" value="Acyltransferase_3"/>
</dbReference>
<feature type="transmembrane region" description="Helical" evidence="1">
    <location>
        <begin position="190"/>
        <end position="212"/>
    </location>
</feature>
<name>A0A1X7NSE2_9HYPH</name>
<dbReference type="GO" id="GO:0016787">
    <property type="term" value="F:hydrolase activity"/>
    <property type="evidence" value="ECO:0007669"/>
    <property type="project" value="UniProtKB-KW"/>
</dbReference>
<gene>
    <name evidence="3" type="ORF">SAMN02982922_2397</name>
</gene>
<evidence type="ECO:0000256" key="1">
    <source>
        <dbReference type="SAM" id="Phobius"/>
    </source>
</evidence>
<feature type="transmembrane region" description="Helical" evidence="1">
    <location>
        <begin position="282"/>
        <end position="304"/>
    </location>
</feature>
<dbReference type="AlphaFoldDB" id="A0A1X7NSE2"/>
<dbReference type="Proteomes" id="UP000193083">
    <property type="component" value="Unassembled WGS sequence"/>
</dbReference>
<dbReference type="Pfam" id="PF01757">
    <property type="entry name" value="Acyl_transf_3"/>
    <property type="match status" value="1"/>
</dbReference>
<dbReference type="RefSeq" id="WP_176247494.1">
    <property type="nucleotide sequence ID" value="NZ_FXBL01000004.1"/>
</dbReference>
<feature type="transmembrane region" description="Helical" evidence="1">
    <location>
        <begin position="166"/>
        <end position="184"/>
    </location>
</feature>